<evidence type="ECO:0000259" key="2">
    <source>
        <dbReference type="Pfam" id="PF04717"/>
    </source>
</evidence>
<dbReference type="Gene3D" id="2.40.50.230">
    <property type="entry name" value="Gp5 N-terminal domain"/>
    <property type="match status" value="1"/>
</dbReference>
<dbReference type="Gene3D" id="2.30.110.50">
    <property type="match status" value="1"/>
</dbReference>
<proteinExistence type="inferred from homology"/>
<dbReference type="Gene3D" id="3.55.50.10">
    <property type="entry name" value="Baseplate protein-like domains"/>
    <property type="match status" value="1"/>
</dbReference>
<dbReference type="SUPFAM" id="SSF69279">
    <property type="entry name" value="Phage tail proteins"/>
    <property type="match status" value="2"/>
</dbReference>
<dbReference type="InterPro" id="IPR006531">
    <property type="entry name" value="Gp5/Vgr_OB"/>
</dbReference>
<comment type="similarity">
    <text evidence="1">Belongs to the VgrG protein family.</text>
</comment>
<dbReference type="NCBIfam" id="TIGR03361">
    <property type="entry name" value="VI_Rhs_Vgr"/>
    <property type="match status" value="1"/>
</dbReference>
<dbReference type="SUPFAM" id="SSF69349">
    <property type="entry name" value="Phage fibre proteins"/>
    <property type="match status" value="1"/>
</dbReference>
<dbReference type="Pfam" id="PF04717">
    <property type="entry name" value="Phage_base_V"/>
    <property type="match status" value="1"/>
</dbReference>
<keyword evidence="5" id="KW-1185">Reference proteome</keyword>
<name>A0AA37T8S3_9GAMM</name>
<evidence type="ECO:0000313" key="5">
    <source>
        <dbReference type="Proteomes" id="UP001156870"/>
    </source>
</evidence>
<accession>A0AA37T8S3</accession>
<organism evidence="4 5">
    <name type="scientific">Marinibactrum halimedae</name>
    <dbReference type="NCBI Taxonomy" id="1444977"/>
    <lineage>
        <taxon>Bacteria</taxon>
        <taxon>Pseudomonadati</taxon>
        <taxon>Pseudomonadota</taxon>
        <taxon>Gammaproteobacteria</taxon>
        <taxon>Cellvibrionales</taxon>
        <taxon>Cellvibrionaceae</taxon>
        <taxon>Marinibactrum</taxon>
    </lineage>
</organism>
<dbReference type="InterPro" id="IPR017847">
    <property type="entry name" value="T6SS_RhsGE_Vgr_subset"/>
</dbReference>
<dbReference type="InterPro" id="IPR054030">
    <property type="entry name" value="Gp5_Vgr_C"/>
</dbReference>
<dbReference type="InterPro" id="IPR006533">
    <property type="entry name" value="T6SS_Vgr_RhsGE"/>
</dbReference>
<dbReference type="InterPro" id="IPR037026">
    <property type="entry name" value="Vgr_OB-fold_dom_sf"/>
</dbReference>
<protein>
    <submittedName>
        <fullName evidence="4">Type IV secretion protein Rhs</fullName>
    </submittedName>
</protein>
<dbReference type="EMBL" id="BSPD01000039">
    <property type="protein sequence ID" value="GLS26096.1"/>
    <property type="molecule type" value="Genomic_DNA"/>
</dbReference>
<reference evidence="4 5" key="1">
    <citation type="journal article" date="2014" name="Int. J. Syst. Evol. Microbiol.">
        <title>Complete genome sequence of Corynebacterium casei LMG S-19264T (=DSM 44701T), isolated from a smear-ripened cheese.</title>
        <authorList>
            <consortium name="US DOE Joint Genome Institute (JGI-PGF)"/>
            <person name="Walter F."/>
            <person name="Albersmeier A."/>
            <person name="Kalinowski J."/>
            <person name="Ruckert C."/>
        </authorList>
    </citation>
    <scope>NUCLEOTIDE SEQUENCE [LARGE SCALE GENOMIC DNA]</scope>
    <source>
        <strain evidence="4 5">NBRC 110095</strain>
    </source>
</reference>
<evidence type="ECO:0000313" key="4">
    <source>
        <dbReference type="EMBL" id="GLS26096.1"/>
    </source>
</evidence>
<gene>
    <name evidence="4" type="ORF">GCM10007877_18110</name>
</gene>
<feature type="domain" description="Gp5/Type VI secretion system Vgr protein OB-fold" evidence="2">
    <location>
        <begin position="393"/>
        <end position="456"/>
    </location>
</feature>
<comment type="caution">
    <text evidence="4">The sequence shown here is derived from an EMBL/GenBank/DDBJ whole genome shotgun (WGS) entry which is preliminary data.</text>
</comment>
<dbReference type="Pfam" id="PF22178">
    <property type="entry name" value="Gp5_trimer_C"/>
    <property type="match status" value="1"/>
</dbReference>
<dbReference type="Gene3D" id="4.10.220.110">
    <property type="match status" value="1"/>
</dbReference>
<dbReference type="AlphaFoldDB" id="A0AA37T8S3"/>
<feature type="domain" description="Gp5/Type VI secretion system Vgr C-terminal trimerisation" evidence="3">
    <location>
        <begin position="470"/>
        <end position="565"/>
    </location>
</feature>
<dbReference type="SUPFAM" id="SSF69255">
    <property type="entry name" value="gp5 N-terminal domain-like"/>
    <property type="match status" value="1"/>
</dbReference>
<dbReference type="Pfam" id="PF05954">
    <property type="entry name" value="Phage_GPD"/>
    <property type="match status" value="1"/>
</dbReference>
<evidence type="ECO:0000256" key="1">
    <source>
        <dbReference type="ARBA" id="ARBA00005558"/>
    </source>
</evidence>
<dbReference type="RefSeq" id="WP_232592996.1">
    <property type="nucleotide sequence ID" value="NZ_BSPD01000039.1"/>
</dbReference>
<sequence length="628" mass="69501">MGELNQDRRLIHANTPFGKDAVIATHLEGSESISRLFEYTANLQSDNQGLKQSDIVGKAMTFTINYSGSKKPRYIHGYVNEFTGYDLDDSGLRNYRVRIVPGLWFLGLGSNNRVFHNKSAKDILQEVLGEYSKVLKFSLKLTGNYITREYCVQYEESDLAFAERIMGEEGISYYFKHSDGALEMVLIDNANDYFDSTTQDVLYTGGASYVKENSVHSWERRTAYHTGNVELKDYNEFTTTKDNKSNLATGSSLNDVSSFTRRHFGLFKFEQDQDNKHKLQESHNKALVQRMMESEEGAFDNAFGTSDCVEFAAGGRFPLDHGIETEKGTYLITELQLLAKDSNADSSLYQNSFKCVPKGVNPRPAPPASRLKIYYPQLATVKEVKATTSDSSKDPYAQVKVVFPWNTAQNSCWVRVAQSFAGGSWGANFVPRVGQEVVINYVNGDIDRPIVTGAVYNGTNEGPNYTATQSGWKTQYESSAFNELRFDDKGGEEEIYMEAGKDHNYVVHNDQSGKVENDQTIEVKNNRTLKVTDGNESITIGKGNQTTTVSKGNHTLKISKGKQTTDAMGAIKITSKASIELKVGGSSIKVTPTGVEIKAVTVKINGSAMAEVKGGGMLTLKGGITMIN</sequence>
<evidence type="ECO:0000259" key="3">
    <source>
        <dbReference type="Pfam" id="PF22178"/>
    </source>
</evidence>
<dbReference type="Proteomes" id="UP001156870">
    <property type="component" value="Unassembled WGS sequence"/>
</dbReference>
<dbReference type="NCBIfam" id="TIGR01646">
    <property type="entry name" value="vgr_GE"/>
    <property type="match status" value="1"/>
</dbReference>